<reference evidence="2 3" key="1">
    <citation type="submission" date="2024-01" db="EMBL/GenBank/DDBJ databases">
        <title>Genome assemblies of Stephania.</title>
        <authorList>
            <person name="Yang L."/>
        </authorList>
    </citation>
    <scope>NUCLEOTIDE SEQUENCE [LARGE SCALE GENOMIC DNA]</scope>
    <source>
        <strain evidence="2">QJT</strain>
        <tissue evidence="2">Leaf</tissue>
    </source>
</reference>
<comment type="caution">
    <text evidence="2">The sequence shown here is derived from an EMBL/GenBank/DDBJ whole genome shotgun (WGS) entry which is preliminary data.</text>
</comment>
<name>A0AAP0I590_9MAGN</name>
<dbReference type="EMBL" id="JBBNAE010000007">
    <property type="protein sequence ID" value="KAK9108883.1"/>
    <property type="molecule type" value="Genomic_DNA"/>
</dbReference>
<sequence>MKDKGEARAPPYWSRGGDGPLRPSGLWRGLRRGASGGWPEGHRPPVRPPSRRRKGGELPLSSPLHGLYGVGKEEPPSRAPTPFSGEDGAPLWGPTTHSSGGGGCEPTALALMMPPPPPP</sequence>
<organism evidence="2 3">
    <name type="scientific">Stephania japonica</name>
    <dbReference type="NCBI Taxonomy" id="461633"/>
    <lineage>
        <taxon>Eukaryota</taxon>
        <taxon>Viridiplantae</taxon>
        <taxon>Streptophyta</taxon>
        <taxon>Embryophyta</taxon>
        <taxon>Tracheophyta</taxon>
        <taxon>Spermatophyta</taxon>
        <taxon>Magnoliopsida</taxon>
        <taxon>Ranunculales</taxon>
        <taxon>Menispermaceae</taxon>
        <taxon>Menispermoideae</taxon>
        <taxon>Cissampelideae</taxon>
        <taxon>Stephania</taxon>
    </lineage>
</organism>
<evidence type="ECO:0000256" key="1">
    <source>
        <dbReference type="SAM" id="MobiDB-lite"/>
    </source>
</evidence>
<keyword evidence="3" id="KW-1185">Reference proteome</keyword>
<dbReference type="Proteomes" id="UP001417504">
    <property type="component" value="Unassembled WGS sequence"/>
</dbReference>
<gene>
    <name evidence="2" type="ORF">Sjap_016943</name>
</gene>
<evidence type="ECO:0000313" key="2">
    <source>
        <dbReference type="EMBL" id="KAK9108883.1"/>
    </source>
</evidence>
<dbReference type="AlphaFoldDB" id="A0AAP0I590"/>
<evidence type="ECO:0000313" key="3">
    <source>
        <dbReference type="Proteomes" id="UP001417504"/>
    </source>
</evidence>
<protein>
    <submittedName>
        <fullName evidence="2">Uncharacterized protein</fullName>
    </submittedName>
</protein>
<accession>A0AAP0I590</accession>
<feature type="region of interest" description="Disordered" evidence="1">
    <location>
        <begin position="1"/>
        <end position="119"/>
    </location>
</feature>
<proteinExistence type="predicted"/>